<protein>
    <submittedName>
        <fullName evidence="1">Uncharacterized protein</fullName>
    </submittedName>
</protein>
<accession>A0A845EGD7</accession>
<reference evidence="1 2" key="1">
    <citation type="submission" date="2019-11" db="EMBL/GenBank/DDBJ databases">
        <title>Genome sequences of 17 halophilic strains isolated from different environments.</title>
        <authorList>
            <person name="Furrow R.E."/>
        </authorList>
    </citation>
    <scope>NUCLEOTIDE SEQUENCE [LARGE SCALE GENOMIC DNA]</scope>
    <source>
        <strain evidence="1 2">22505_10_Sand</strain>
    </source>
</reference>
<name>A0A845EGD7_9BACI</name>
<sequence length="182" mass="21233">MNASANGYNAEVMHTQKDSHVLRFKKKKMHTLIESFIVQAYFEKDKSKDVIRDLDDITQYIDEIVYSDDDQSFQNHEKYSNFGLEDSFFGDDYTKKLRKITKSVNKTAMEEKKMGSVQSKEAALLRLSKSKGDVKKRFSQNMGSDKRSKVLESHELRDILNEKLNGYSLSKNIVEERDEERI</sequence>
<proteinExistence type="predicted"/>
<comment type="caution">
    <text evidence="1">The sequence shown here is derived from an EMBL/GenBank/DDBJ whole genome shotgun (WGS) entry which is preliminary data.</text>
</comment>
<dbReference type="Proteomes" id="UP000447393">
    <property type="component" value="Unassembled WGS sequence"/>
</dbReference>
<evidence type="ECO:0000313" key="1">
    <source>
        <dbReference type="EMBL" id="MYL50268.1"/>
    </source>
</evidence>
<gene>
    <name evidence="1" type="ORF">GLV98_12290</name>
</gene>
<evidence type="ECO:0000313" key="2">
    <source>
        <dbReference type="Proteomes" id="UP000447393"/>
    </source>
</evidence>
<dbReference type="RefSeq" id="WP_160915572.1">
    <property type="nucleotide sequence ID" value="NZ_WMEZ01000004.1"/>
</dbReference>
<organism evidence="1 2">
    <name type="scientific">Halobacillus litoralis</name>
    <dbReference type="NCBI Taxonomy" id="45668"/>
    <lineage>
        <taxon>Bacteria</taxon>
        <taxon>Bacillati</taxon>
        <taxon>Bacillota</taxon>
        <taxon>Bacilli</taxon>
        <taxon>Bacillales</taxon>
        <taxon>Bacillaceae</taxon>
        <taxon>Halobacillus</taxon>
    </lineage>
</organism>
<dbReference type="AlphaFoldDB" id="A0A845EGD7"/>
<dbReference type="EMBL" id="WMEZ01000004">
    <property type="protein sequence ID" value="MYL50268.1"/>
    <property type="molecule type" value="Genomic_DNA"/>
</dbReference>